<organism evidence="1">
    <name type="scientific">metagenome</name>
    <dbReference type="NCBI Taxonomy" id="256318"/>
    <lineage>
        <taxon>unclassified sequences</taxon>
        <taxon>metagenomes</taxon>
    </lineage>
</organism>
<dbReference type="SUPFAM" id="SSF55874">
    <property type="entry name" value="ATPase domain of HSP90 chaperone/DNA topoisomerase II/histidine kinase"/>
    <property type="match status" value="1"/>
</dbReference>
<proteinExistence type="predicted"/>
<protein>
    <recommendedName>
        <fullName evidence="2">ATP-binding protein</fullName>
    </recommendedName>
</protein>
<dbReference type="AlphaFoldDB" id="A0A380TET4"/>
<name>A0A380TET4_9ZZZZ</name>
<evidence type="ECO:0000313" key="1">
    <source>
        <dbReference type="EMBL" id="SUS06806.1"/>
    </source>
</evidence>
<dbReference type="EMBL" id="UIDG01000257">
    <property type="protein sequence ID" value="SUS06806.1"/>
    <property type="molecule type" value="Genomic_DNA"/>
</dbReference>
<dbReference type="Gene3D" id="3.30.565.10">
    <property type="entry name" value="Histidine kinase-like ATPase, C-terminal domain"/>
    <property type="match status" value="1"/>
</dbReference>
<reference evidence="1" key="1">
    <citation type="submission" date="2018-07" db="EMBL/GenBank/DDBJ databases">
        <authorList>
            <person name="Quirk P.G."/>
            <person name="Krulwich T.A."/>
        </authorList>
    </citation>
    <scope>NUCLEOTIDE SEQUENCE</scope>
</reference>
<gene>
    <name evidence="1" type="ORF">DF3PB_330015</name>
</gene>
<evidence type="ECO:0008006" key="2">
    <source>
        <dbReference type="Google" id="ProtNLM"/>
    </source>
</evidence>
<sequence length="491" mass="54562">MEVGQSIGIELPPVAPMLMQSLRSVGYTTSAALADLIDNSIAAGAQTVAILFTSMPEPLVAVVDNGAGMDEATLVSAMRFGSRDPRAERTGADLGRFGLGLKTASLSQCRRLTVASLCNGGFAVAVWDLDECERRGTWWLIRPDTSTVPPEVLDLLTAQGRGTAVLWQHLDRLTATGGADPRRVMDSTMDDVANHLAMVFHRFLAGEEFGVFDISVNGRPLPRLDPFLEGHARGQTLHSESFEVEGHKIIVSPFVLPFPSRLKPAELDRAGGREGLKTGHGFYVYRGGRLVVPGGWFRIVPADELIRLARVRVDVPVQLDHLWKLDIRKTVAEPPAALRPHLKRIVGNVTIRSRRVYTHKGTPQHDADRIPLWIRQDLRDGAATWRVNREHPAVVAVTRSECRDGNIEGLLRLLEEFLPLHDIHLHISNDLPVAECTRMSDDELETLARRLVDTFRDQPEAMRRLIERLPLTDPFSRDPEGARRIAERLRA</sequence>
<dbReference type="InterPro" id="IPR036890">
    <property type="entry name" value="HATPase_C_sf"/>
</dbReference>
<dbReference type="Pfam" id="PF13589">
    <property type="entry name" value="HATPase_c_3"/>
    <property type="match status" value="1"/>
</dbReference>
<accession>A0A380TET4</accession>